<dbReference type="InterPro" id="IPR001128">
    <property type="entry name" value="Cyt_P450"/>
</dbReference>
<dbReference type="AlphaFoldDB" id="A0A1U7LQ44"/>
<dbReference type="PROSITE" id="PS00086">
    <property type="entry name" value="CYTOCHROME_P450"/>
    <property type="match status" value="1"/>
</dbReference>
<dbReference type="GO" id="GO:0020037">
    <property type="term" value="F:heme binding"/>
    <property type="evidence" value="ECO:0007669"/>
    <property type="project" value="InterPro"/>
</dbReference>
<keyword evidence="4 5" id="KW-0349">Heme</keyword>
<dbReference type="Pfam" id="PF00067">
    <property type="entry name" value="p450"/>
    <property type="match status" value="1"/>
</dbReference>
<dbReference type="PRINTS" id="PR00463">
    <property type="entry name" value="EP450I"/>
</dbReference>
<dbReference type="GO" id="GO:0004497">
    <property type="term" value="F:monooxygenase activity"/>
    <property type="evidence" value="ECO:0007669"/>
    <property type="project" value="UniProtKB-KW"/>
</dbReference>
<dbReference type="InterPro" id="IPR036396">
    <property type="entry name" value="Cyt_P450_sf"/>
</dbReference>
<name>A0A1U7LQ44_NEOID</name>
<dbReference type="InterPro" id="IPR050121">
    <property type="entry name" value="Cytochrome_P450_monoxygenase"/>
</dbReference>
<comment type="caution">
    <text evidence="6">The sequence shown here is derived from an EMBL/GenBank/DDBJ whole genome shotgun (WGS) entry which is preliminary data.</text>
</comment>
<dbReference type="EMBL" id="LXFE01000631">
    <property type="protein sequence ID" value="OLL24777.1"/>
    <property type="molecule type" value="Genomic_DNA"/>
</dbReference>
<evidence type="ECO:0000256" key="4">
    <source>
        <dbReference type="PIRSR" id="PIRSR602401-1"/>
    </source>
</evidence>
<organism evidence="6 7">
    <name type="scientific">Neolecta irregularis (strain DAH-3)</name>
    <dbReference type="NCBI Taxonomy" id="1198029"/>
    <lineage>
        <taxon>Eukaryota</taxon>
        <taxon>Fungi</taxon>
        <taxon>Dikarya</taxon>
        <taxon>Ascomycota</taxon>
        <taxon>Taphrinomycotina</taxon>
        <taxon>Neolectales</taxon>
        <taxon>Neolectaceae</taxon>
        <taxon>Neolecta</taxon>
    </lineage>
</organism>
<dbReference type="GO" id="GO:0016705">
    <property type="term" value="F:oxidoreductase activity, acting on paired donors, with incorporation or reduction of molecular oxygen"/>
    <property type="evidence" value="ECO:0007669"/>
    <property type="project" value="InterPro"/>
</dbReference>
<comment type="similarity">
    <text evidence="5">Belongs to the cytochrome P450 family.</text>
</comment>
<evidence type="ECO:0000313" key="6">
    <source>
        <dbReference type="EMBL" id="OLL24777.1"/>
    </source>
</evidence>
<comment type="cofactor">
    <cofactor evidence="1 4">
        <name>heme</name>
        <dbReference type="ChEBI" id="CHEBI:30413"/>
    </cofactor>
</comment>
<keyword evidence="5" id="KW-0560">Oxidoreductase</keyword>
<evidence type="ECO:0000313" key="7">
    <source>
        <dbReference type="Proteomes" id="UP000186594"/>
    </source>
</evidence>
<dbReference type="SUPFAM" id="SSF48264">
    <property type="entry name" value="Cytochrome P450"/>
    <property type="match status" value="1"/>
</dbReference>
<keyword evidence="7" id="KW-1185">Reference proteome</keyword>
<dbReference type="OrthoDB" id="1470350at2759"/>
<keyword evidence="5" id="KW-0503">Monooxygenase</keyword>
<dbReference type="InterPro" id="IPR002401">
    <property type="entry name" value="Cyt_P450_E_grp-I"/>
</dbReference>
<dbReference type="InterPro" id="IPR017972">
    <property type="entry name" value="Cyt_P450_CS"/>
</dbReference>
<dbReference type="STRING" id="1198029.A0A1U7LQ44"/>
<sequence>MQETCQSIIWSGISSKILKPEILQIFKVASSPISAYATMSTWGSRGSITALNSCLLIFPLVSTLLQADCVETNSPVSKFPGPFWAKVSPIWHLYHTVTGERHKRFRNLHQKYGDIVRVGIKDLSICHIEAQKDIYGIASPFIKSAGYCALRIDGKSSTIFDETDPPAHIILKKQLAPAFSSRALDSMEVYVNNNINVFCDSIRKFGNNGELILDMTKWTKFLMFDILGDLCFGKPFGMLKDGVEMSIVECVDGTLFFASVLLACPNLSPLRQYLPKRFLDIRMQMASETRKKISDRNENPSDRKDFFYYLAEIERLNESTEDARGQTHTTCEHIIIAGTDTTSSVFNAAVYLLATHSSVREKLYNELKVIFPNRTSKIRNSDTMMLTYLNAVIEETMRLYPAILGQLPRISHKEAIVAGQTIPANYTVSIATYAIFRDPRYFTEPENFIPERWIDKRFERDQTLGKLAQQPFSLGPRGCLGRSMAYMEIRLALTQFVLQFKPALVDPNFQYETKDHFAAFKPSLFVKCYPVKEEILS</sequence>
<dbReference type="PRINTS" id="PR00385">
    <property type="entry name" value="P450"/>
</dbReference>
<feature type="binding site" description="axial binding residue" evidence="4">
    <location>
        <position position="479"/>
    </location>
    <ligand>
        <name>heme</name>
        <dbReference type="ChEBI" id="CHEBI:30413"/>
    </ligand>
    <ligandPart>
        <name>Fe</name>
        <dbReference type="ChEBI" id="CHEBI:18248"/>
    </ligandPart>
</feature>
<evidence type="ECO:0000256" key="2">
    <source>
        <dbReference type="ARBA" id="ARBA00022723"/>
    </source>
</evidence>
<gene>
    <name evidence="6" type="ORF">NEOLI_003318</name>
</gene>
<proteinExistence type="inferred from homology"/>
<evidence type="ECO:0000256" key="1">
    <source>
        <dbReference type="ARBA" id="ARBA00001971"/>
    </source>
</evidence>
<dbReference type="GO" id="GO:0005506">
    <property type="term" value="F:iron ion binding"/>
    <property type="evidence" value="ECO:0007669"/>
    <property type="project" value="InterPro"/>
</dbReference>
<accession>A0A1U7LQ44</accession>
<protein>
    <submittedName>
        <fullName evidence="6">Isotrichodermin C-15 hydroxylase</fullName>
    </submittedName>
</protein>
<evidence type="ECO:0000256" key="5">
    <source>
        <dbReference type="RuleBase" id="RU000461"/>
    </source>
</evidence>
<dbReference type="PANTHER" id="PTHR24305:SF234">
    <property type="entry name" value="CYTOCHROME P450"/>
    <property type="match status" value="1"/>
</dbReference>
<keyword evidence="3 4" id="KW-0408">Iron</keyword>
<dbReference type="Gene3D" id="1.10.630.10">
    <property type="entry name" value="Cytochrome P450"/>
    <property type="match status" value="1"/>
</dbReference>
<keyword evidence="2 4" id="KW-0479">Metal-binding</keyword>
<evidence type="ECO:0000256" key="3">
    <source>
        <dbReference type="ARBA" id="ARBA00023004"/>
    </source>
</evidence>
<reference evidence="6 7" key="1">
    <citation type="submission" date="2016-04" db="EMBL/GenBank/DDBJ databases">
        <title>Evolutionary innovation and constraint leading to complex multicellularity in the Ascomycota.</title>
        <authorList>
            <person name="Cisse O."/>
            <person name="Nguyen A."/>
            <person name="Hewitt D.A."/>
            <person name="Jedd G."/>
            <person name="Stajich J.E."/>
        </authorList>
    </citation>
    <scope>NUCLEOTIDE SEQUENCE [LARGE SCALE GENOMIC DNA]</scope>
    <source>
        <strain evidence="6 7">DAH-3</strain>
    </source>
</reference>
<dbReference type="PANTHER" id="PTHR24305">
    <property type="entry name" value="CYTOCHROME P450"/>
    <property type="match status" value="1"/>
</dbReference>
<dbReference type="Proteomes" id="UP000186594">
    <property type="component" value="Unassembled WGS sequence"/>
</dbReference>